<dbReference type="RefSeq" id="WP_024836963.1">
    <property type="nucleotide sequence ID" value="NZ_CP113524.1"/>
</dbReference>
<feature type="compositionally biased region" description="Basic and acidic residues" evidence="1">
    <location>
        <begin position="34"/>
        <end position="54"/>
    </location>
</feature>
<proteinExistence type="predicted"/>
<gene>
    <name evidence="2" type="ORF">OW255_05210</name>
</gene>
<evidence type="ECO:0000313" key="3">
    <source>
        <dbReference type="Proteomes" id="UP001163115"/>
    </source>
</evidence>
<dbReference type="InterPro" id="IPR028994">
    <property type="entry name" value="Integrin_alpha_N"/>
</dbReference>
<protein>
    <recommendedName>
        <fullName evidence="4">Lipoprotein</fullName>
    </recommendedName>
</protein>
<keyword evidence="3" id="KW-1185">Reference proteome</keyword>
<evidence type="ECO:0000256" key="1">
    <source>
        <dbReference type="SAM" id="MobiDB-lite"/>
    </source>
</evidence>
<evidence type="ECO:0000313" key="2">
    <source>
        <dbReference type="EMBL" id="WAJ24906.1"/>
    </source>
</evidence>
<feature type="region of interest" description="Disordered" evidence="1">
    <location>
        <begin position="30"/>
        <end position="56"/>
    </location>
</feature>
<dbReference type="EMBL" id="CP113524">
    <property type="protein sequence ID" value="WAJ24906.1"/>
    <property type="molecule type" value="Genomic_DNA"/>
</dbReference>
<organism evidence="2 3">
    <name type="scientific">Lacrimispora xylanolytica</name>
    <dbReference type="NCBI Taxonomy" id="29375"/>
    <lineage>
        <taxon>Bacteria</taxon>
        <taxon>Bacillati</taxon>
        <taxon>Bacillota</taxon>
        <taxon>Clostridia</taxon>
        <taxon>Lachnospirales</taxon>
        <taxon>Lachnospiraceae</taxon>
        <taxon>Lacrimispora</taxon>
    </lineage>
</organism>
<accession>A0ABY7AHF5</accession>
<evidence type="ECO:0008006" key="4">
    <source>
        <dbReference type="Google" id="ProtNLM"/>
    </source>
</evidence>
<reference evidence="2" key="1">
    <citation type="submission" date="2022-11" db="EMBL/GenBank/DDBJ databases">
        <title>Lacrimispora xylanolytica sy1, complete genome.</title>
        <authorList>
            <person name="Choi S."/>
        </authorList>
    </citation>
    <scope>NUCLEOTIDE SEQUENCE</scope>
    <source>
        <strain evidence="2">Sy1</strain>
    </source>
</reference>
<dbReference type="Proteomes" id="UP001163115">
    <property type="component" value="Chromosome"/>
</dbReference>
<dbReference type="SUPFAM" id="SSF69318">
    <property type="entry name" value="Integrin alpha N-terminal domain"/>
    <property type="match status" value="1"/>
</dbReference>
<name>A0ABY7AHF5_9FIRM</name>
<sequence length="245" mass="27793">MLLAISFFTISGIAGCRTAKVQSDNVKLESQSHIQKDAKEETMESDDKKSEKSSVDNGWQQSYKDIITYAKEYLVDPYGLREGNGSDRWAYVSLHDFNNDGIPELILGDSVSISIFTYQNNKAEKVIDLYEPEGWYSINNIYYRRNSLFLVSNGTSGSGYVCLTYKDGKYVTGFYDDYNPTMAAVNEEDTTYREFGKIFNISDLSENEKVPLVMLDANYEDITIRIKEGEPNIPLSKIDLSKLSL</sequence>